<evidence type="ECO:0000313" key="3">
    <source>
        <dbReference type="WBParaSite" id="GPUH_0000176101-mRNA-1"/>
    </source>
</evidence>
<sequence>MYVDWLVNMVLSAHASVHDYGAITARGDIVPVAYRSFRGIQMPSVLEALRGCGWRLLLTKETVEAIVYRRFPGQLNADLRELAIGSRMVIGSPSDYGIKRGF</sequence>
<name>A0A183CZ66_9BILA</name>
<gene>
    <name evidence="1" type="ORF">GPUH_LOCUS1757</name>
</gene>
<evidence type="ECO:0000313" key="1">
    <source>
        <dbReference type="EMBL" id="VDK30873.1"/>
    </source>
</evidence>
<dbReference type="WBParaSite" id="GPUH_0000176101-mRNA-1">
    <property type="protein sequence ID" value="GPUH_0000176101-mRNA-1"/>
    <property type="gene ID" value="GPUH_0000176101"/>
</dbReference>
<dbReference type="Proteomes" id="UP000271098">
    <property type="component" value="Unassembled WGS sequence"/>
</dbReference>
<reference evidence="1 2" key="2">
    <citation type="submission" date="2018-11" db="EMBL/GenBank/DDBJ databases">
        <authorList>
            <consortium name="Pathogen Informatics"/>
        </authorList>
    </citation>
    <scope>NUCLEOTIDE SEQUENCE [LARGE SCALE GENOMIC DNA]</scope>
</reference>
<organism evidence="3">
    <name type="scientific">Gongylonema pulchrum</name>
    <dbReference type="NCBI Taxonomy" id="637853"/>
    <lineage>
        <taxon>Eukaryota</taxon>
        <taxon>Metazoa</taxon>
        <taxon>Ecdysozoa</taxon>
        <taxon>Nematoda</taxon>
        <taxon>Chromadorea</taxon>
        <taxon>Rhabditida</taxon>
        <taxon>Spirurina</taxon>
        <taxon>Spiruromorpha</taxon>
        <taxon>Spiruroidea</taxon>
        <taxon>Gongylonematidae</taxon>
        <taxon>Gongylonema</taxon>
    </lineage>
</organism>
<dbReference type="AlphaFoldDB" id="A0A183CZ66"/>
<dbReference type="EMBL" id="UYRT01002273">
    <property type="protein sequence ID" value="VDK30873.1"/>
    <property type="molecule type" value="Genomic_DNA"/>
</dbReference>
<keyword evidence="2" id="KW-1185">Reference proteome</keyword>
<accession>A0A183CZ66</accession>
<protein>
    <submittedName>
        <fullName evidence="3">DUF2179 domain-containing protein</fullName>
    </submittedName>
</protein>
<reference evidence="3" key="1">
    <citation type="submission" date="2016-06" db="UniProtKB">
        <authorList>
            <consortium name="WormBaseParasite"/>
        </authorList>
    </citation>
    <scope>IDENTIFICATION</scope>
</reference>
<evidence type="ECO:0000313" key="2">
    <source>
        <dbReference type="Proteomes" id="UP000271098"/>
    </source>
</evidence>
<proteinExistence type="predicted"/>